<dbReference type="InterPro" id="IPR015424">
    <property type="entry name" value="PyrdxlP-dep_Trfase"/>
</dbReference>
<evidence type="ECO:0000256" key="2">
    <source>
        <dbReference type="ARBA" id="ARBA00010447"/>
    </source>
</evidence>
<dbReference type="AlphaFoldDB" id="A0A9X4JV97"/>
<comment type="catalytic activity">
    <reaction evidence="6">
        <text>(sulfur carrier)-H + L-cysteine = (sulfur carrier)-SH + L-alanine</text>
        <dbReference type="Rhea" id="RHEA:43892"/>
        <dbReference type="Rhea" id="RHEA-COMP:14737"/>
        <dbReference type="Rhea" id="RHEA-COMP:14739"/>
        <dbReference type="ChEBI" id="CHEBI:29917"/>
        <dbReference type="ChEBI" id="CHEBI:35235"/>
        <dbReference type="ChEBI" id="CHEBI:57972"/>
        <dbReference type="ChEBI" id="CHEBI:64428"/>
        <dbReference type="EC" id="2.8.1.7"/>
    </reaction>
</comment>
<dbReference type="GO" id="GO:0006534">
    <property type="term" value="P:cysteine metabolic process"/>
    <property type="evidence" value="ECO:0007669"/>
    <property type="project" value="InterPro"/>
</dbReference>
<evidence type="ECO:0000256" key="6">
    <source>
        <dbReference type="ARBA" id="ARBA00050776"/>
    </source>
</evidence>
<keyword evidence="10" id="KW-1185">Reference proteome</keyword>
<comment type="cofactor">
    <cofactor evidence="1 7">
        <name>pyridoxal 5'-phosphate</name>
        <dbReference type="ChEBI" id="CHEBI:597326"/>
    </cofactor>
</comment>
<protein>
    <recommendedName>
        <fullName evidence="3">cysteine desulfurase</fullName>
        <ecNumber evidence="3">2.8.1.7</ecNumber>
    </recommendedName>
</protein>
<dbReference type="InterPro" id="IPR010970">
    <property type="entry name" value="Cys_dSase_SufS"/>
</dbReference>
<dbReference type="PANTHER" id="PTHR43586:SF4">
    <property type="entry name" value="ISOPENICILLIN N EPIMERASE"/>
    <property type="match status" value="1"/>
</dbReference>
<dbReference type="GO" id="GO:0030170">
    <property type="term" value="F:pyridoxal phosphate binding"/>
    <property type="evidence" value="ECO:0007669"/>
    <property type="project" value="InterPro"/>
</dbReference>
<dbReference type="PROSITE" id="PS00595">
    <property type="entry name" value="AA_TRANSFER_CLASS_5"/>
    <property type="match status" value="1"/>
</dbReference>
<evidence type="ECO:0000259" key="8">
    <source>
        <dbReference type="Pfam" id="PF00266"/>
    </source>
</evidence>
<dbReference type="Proteomes" id="UP001154312">
    <property type="component" value="Unassembled WGS sequence"/>
</dbReference>
<dbReference type="InterPro" id="IPR015421">
    <property type="entry name" value="PyrdxlP-dep_Trfase_major"/>
</dbReference>
<dbReference type="InterPro" id="IPR016454">
    <property type="entry name" value="Cysteine_dSase"/>
</dbReference>
<accession>A0A9X4JV97</accession>
<dbReference type="Gene3D" id="3.40.640.10">
    <property type="entry name" value="Type I PLP-dependent aspartate aminotransferase-like (Major domain)"/>
    <property type="match status" value="1"/>
</dbReference>
<dbReference type="PANTHER" id="PTHR43586">
    <property type="entry name" value="CYSTEINE DESULFURASE"/>
    <property type="match status" value="1"/>
</dbReference>
<comment type="similarity">
    <text evidence="2">Belongs to the class-V pyridoxal-phosphate-dependent aminotransferase family. Csd subfamily.</text>
</comment>
<dbReference type="EC" id="2.8.1.7" evidence="3"/>
<dbReference type="Gene3D" id="3.90.1150.10">
    <property type="entry name" value="Aspartate Aminotransferase, domain 1"/>
    <property type="match status" value="1"/>
</dbReference>
<dbReference type="CDD" id="cd06453">
    <property type="entry name" value="SufS_like"/>
    <property type="match status" value="1"/>
</dbReference>
<dbReference type="Pfam" id="PF00266">
    <property type="entry name" value="Aminotran_5"/>
    <property type="match status" value="1"/>
</dbReference>
<dbReference type="InterPro" id="IPR000192">
    <property type="entry name" value="Aminotrans_V_dom"/>
</dbReference>
<keyword evidence="4" id="KW-0808">Transferase</keyword>
<sequence>MIYFDNAATSFPKPEAVIEAMADYFFNIGGSTGRSGHRLAIKASELVFNTRELLARLFQIKDSARIIFTKNVTEGLNIAINGFLEKGDQVVTTSMEHNSVMRPLRYLEQRGQIKIFTVRANREGLVDPAAFADILKKEKIKLVVVNHASNVTGSIAPVATISEIAHRYGSRILVDAAQTAGAYPVDAASGDIDMLAFTGHKSLLGPQGTGGLYVREGIELSPIVRGGTGSNSEREIQPDFLPDQFESGTLNIIGLAGLGAGVQYVLEKGVSNIRREEMKLTGMFIKEAGKIEGVELYGPGDMDKRVSVVSFNISRCAPSTVAYLLDKRFDIACRSGLHCAPAAHNTIGTHPRGTVRFAFGCFNNAAEVAKGLTALAEISRKEMVN</sequence>
<evidence type="ECO:0000256" key="7">
    <source>
        <dbReference type="RuleBase" id="RU004504"/>
    </source>
</evidence>
<evidence type="ECO:0000256" key="5">
    <source>
        <dbReference type="ARBA" id="ARBA00022898"/>
    </source>
</evidence>
<dbReference type="InterPro" id="IPR015422">
    <property type="entry name" value="PyrdxlP-dep_Trfase_small"/>
</dbReference>
<evidence type="ECO:0000313" key="9">
    <source>
        <dbReference type="EMBL" id="MDF9407916.1"/>
    </source>
</evidence>
<dbReference type="GO" id="GO:0031071">
    <property type="term" value="F:cysteine desulfurase activity"/>
    <property type="evidence" value="ECO:0007669"/>
    <property type="project" value="UniProtKB-EC"/>
</dbReference>
<dbReference type="RefSeq" id="WP_277443169.1">
    <property type="nucleotide sequence ID" value="NZ_JAKOAV010000008.1"/>
</dbReference>
<name>A0A9X4JV97_9FIRM</name>
<gene>
    <name evidence="9" type="ORF">L7E55_06005</name>
</gene>
<dbReference type="InterPro" id="IPR020578">
    <property type="entry name" value="Aminotrans_V_PyrdxlP_BS"/>
</dbReference>
<evidence type="ECO:0000313" key="10">
    <source>
        <dbReference type="Proteomes" id="UP001154312"/>
    </source>
</evidence>
<dbReference type="NCBIfam" id="TIGR01977">
    <property type="entry name" value="am_tr_V_EF2568"/>
    <property type="match status" value="1"/>
</dbReference>
<dbReference type="PIRSF" id="PIRSF005572">
    <property type="entry name" value="NifS"/>
    <property type="match status" value="1"/>
</dbReference>
<keyword evidence="9" id="KW-0032">Aminotransferase</keyword>
<feature type="domain" description="Aminotransferase class V" evidence="8">
    <location>
        <begin position="2"/>
        <end position="369"/>
    </location>
</feature>
<evidence type="ECO:0000256" key="4">
    <source>
        <dbReference type="ARBA" id="ARBA00022679"/>
    </source>
</evidence>
<keyword evidence="5" id="KW-0663">Pyridoxal phosphate</keyword>
<comment type="caution">
    <text evidence="9">The sequence shown here is derived from an EMBL/GenBank/DDBJ whole genome shotgun (WGS) entry which is preliminary data.</text>
</comment>
<organism evidence="9 10">
    <name type="scientific">Pelotomaculum isophthalicicum JI</name>
    <dbReference type="NCBI Taxonomy" id="947010"/>
    <lineage>
        <taxon>Bacteria</taxon>
        <taxon>Bacillati</taxon>
        <taxon>Bacillota</taxon>
        <taxon>Clostridia</taxon>
        <taxon>Eubacteriales</taxon>
        <taxon>Desulfotomaculaceae</taxon>
        <taxon>Pelotomaculum</taxon>
    </lineage>
</organism>
<evidence type="ECO:0000256" key="3">
    <source>
        <dbReference type="ARBA" id="ARBA00012239"/>
    </source>
</evidence>
<reference evidence="9" key="1">
    <citation type="submission" date="2022-02" db="EMBL/GenBank/DDBJ databases">
        <authorList>
            <person name="Leng L."/>
        </authorList>
    </citation>
    <scope>NUCLEOTIDE SEQUENCE</scope>
    <source>
        <strain evidence="9">JI</strain>
    </source>
</reference>
<dbReference type="GO" id="GO:0008483">
    <property type="term" value="F:transaminase activity"/>
    <property type="evidence" value="ECO:0007669"/>
    <property type="project" value="UniProtKB-KW"/>
</dbReference>
<evidence type="ECO:0000256" key="1">
    <source>
        <dbReference type="ARBA" id="ARBA00001933"/>
    </source>
</evidence>
<dbReference type="InterPro" id="IPR010969">
    <property type="entry name" value="Cys_dSase-rel_unknwn_funct"/>
</dbReference>
<dbReference type="EMBL" id="JAKOAV010000008">
    <property type="protein sequence ID" value="MDF9407916.1"/>
    <property type="molecule type" value="Genomic_DNA"/>
</dbReference>
<proteinExistence type="inferred from homology"/>
<dbReference type="SUPFAM" id="SSF53383">
    <property type="entry name" value="PLP-dependent transferases"/>
    <property type="match status" value="1"/>
</dbReference>